<dbReference type="InterPro" id="IPR036426">
    <property type="entry name" value="Bulb-type_lectin_dom_sf"/>
</dbReference>
<accession>A0A443Q009</accession>
<dbReference type="PANTHER" id="PTHR32444:SF10">
    <property type="entry name" value="CURCULIN-LIKE (MANNOSE-BINDING) LECTIN FAMILY PROTEIN-RELATED"/>
    <property type="match status" value="1"/>
</dbReference>
<evidence type="ECO:0000256" key="4">
    <source>
        <dbReference type="SAM" id="SignalP"/>
    </source>
</evidence>
<keyword evidence="7" id="KW-1185">Reference proteome</keyword>
<dbReference type="GO" id="GO:0048544">
    <property type="term" value="P:recognition of pollen"/>
    <property type="evidence" value="ECO:0007669"/>
    <property type="project" value="InterPro"/>
</dbReference>
<dbReference type="Proteomes" id="UP000283530">
    <property type="component" value="Unassembled WGS sequence"/>
</dbReference>
<dbReference type="EMBL" id="QPKB01000012">
    <property type="protein sequence ID" value="RWR96334.1"/>
    <property type="molecule type" value="Genomic_DNA"/>
</dbReference>
<name>A0A443Q009_9MAGN</name>
<dbReference type="PIRSF" id="PIRSF002686">
    <property type="entry name" value="SLG"/>
    <property type="match status" value="1"/>
</dbReference>
<dbReference type="AlphaFoldDB" id="A0A443Q009"/>
<comment type="function">
    <text evidence="1">Involved in sporophytic self-incompatibility system (the inability of flowering plants to achieve self-fertilization).</text>
</comment>
<dbReference type="SMART" id="SM00108">
    <property type="entry name" value="B_lectin"/>
    <property type="match status" value="1"/>
</dbReference>
<feature type="domain" description="Bulb-type lectin" evidence="5">
    <location>
        <begin position="42"/>
        <end position="160"/>
    </location>
</feature>
<proteinExistence type="predicted"/>
<dbReference type="Pfam" id="PF01453">
    <property type="entry name" value="B_lectin"/>
    <property type="match status" value="1"/>
</dbReference>
<dbReference type="Pfam" id="PF00954">
    <property type="entry name" value="S_locus_glycop"/>
    <property type="match status" value="1"/>
</dbReference>
<dbReference type="PROSITE" id="PS50927">
    <property type="entry name" value="BULB_LECTIN"/>
    <property type="match status" value="1"/>
</dbReference>
<keyword evidence="3" id="KW-1015">Disulfide bond</keyword>
<dbReference type="OrthoDB" id="1884773at2759"/>
<evidence type="ECO:0000313" key="6">
    <source>
        <dbReference type="EMBL" id="RWR96334.1"/>
    </source>
</evidence>
<dbReference type="InterPro" id="IPR000858">
    <property type="entry name" value="S_locus_glycoprot_dom"/>
</dbReference>
<evidence type="ECO:0000313" key="7">
    <source>
        <dbReference type="Proteomes" id="UP000283530"/>
    </source>
</evidence>
<reference evidence="6 7" key="1">
    <citation type="journal article" date="2019" name="Nat. Plants">
        <title>Stout camphor tree genome fills gaps in understanding of flowering plant genome evolution.</title>
        <authorList>
            <person name="Chaw S.M."/>
            <person name="Liu Y.C."/>
            <person name="Wu Y.W."/>
            <person name="Wang H.Y."/>
            <person name="Lin C.I."/>
            <person name="Wu C.S."/>
            <person name="Ke H.M."/>
            <person name="Chang L.Y."/>
            <person name="Hsu C.Y."/>
            <person name="Yang H.T."/>
            <person name="Sudianto E."/>
            <person name="Hsu M.H."/>
            <person name="Wu K.P."/>
            <person name="Wang L.N."/>
            <person name="Leebens-Mack J.H."/>
            <person name="Tsai I.J."/>
        </authorList>
    </citation>
    <scope>NUCLEOTIDE SEQUENCE [LARGE SCALE GENOMIC DNA]</scope>
    <source>
        <strain evidence="7">cv. Chaw 1501</strain>
        <tissue evidence="6">Young leaves</tissue>
    </source>
</reference>
<protein>
    <submittedName>
        <fullName evidence="6">Epidermis-specific secreted glycoprotein EP1-like protein</fullName>
    </submittedName>
</protein>
<keyword evidence="2 4" id="KW-0732">Signal</keyword>
<dbReference type="InterPro" id="IPR035446">
    <property type="entry name" value="SLSG/EP1"/>
</dbReference>
<evidence type="ECO:0000256" key="1">
    <source>
        <dbReference type="ARBA" id="ARBA00003061"/>
    </source>
</evidence>
<gene>
    <name evidence="6" type="ORF">CKAN_02571600</name>
</gene>
<feature type="signal peptide" evidence="4">
    <location>
        <begin position="1"/>
        <end position="24"/>
    </location>
</feature>
<dbReference type="Gene3D" id="2.90.10.10">
    <property type="entry name" value="Bulb-type lectin domain"/>
    <property type="match status" value="1"/>
</dbReference>
<evidence type="ECO:0000259" key="5">
    <source>
        <dbReference type="PROSITE" id="PS50927"/>
    </source>
</evidence>
<evidence type="ECO:0000256" key="3">
    <source>
        <dbReference type="ARBA" id="ARBA00023157"/>
    </source>
</evidence>
<evidence type="ECO:0000256" key="2">
    <source>
        <dbReference type="ARBA" id="ARBA00022729"/>
    </source>
</evidence>
<dbReference type="CDD" id="cd00028">
    <property type="entry name" value="B_lectin"/>
    <property type="match status" value="1"/>
</dbReference>
<feature type="chain" id="PRO_5019113471" evidence="4">
    <location>
        <begin position="25"/>
        <end position="436"/>
    </location>
</feature>
<dbReference type="SUPFAM" id="SSF51110">
    <property type="entry name" value="alpha-D-mannose-specific plant lectins"/>
    <property type="match status" value="1"/>
</dbReference>
<dbReference type="InterPro" id="IPR001480">
    <property type="entry name" value="Bulb-type_lectin_dom"/>
</dbReference>
<dbReference type="PANTHER" id="PTHR32444">
    <property type="entry name" value="BULB-TYPE LECTIN DOMAIN-CONTAINING PROTEIN"/>
    <property type="match status" value="1"/>
</dbReference>
<comment type="caution">
    <text evidence="6">The sequence shown here is derived from an EMBL/GenBank/DDBJ whole genome shotgun (WGS) entry which is preliminary data.</text>
</comment>
<sequence>MAFSSPPFSLLFLFIPLFAAITHATVPPSKTFTYINQGPFGDYNIEYGANYRVLDTFTYPFRLCFYNTTPNAYTLALRMGARPSESVMRWVWEANRANPVRENATLSFRRDGNLVLSDADGRVAWQTGTANKGVVGLQLLPNGNLVLHNQQGRFLWQSFDHPTDTLLVGQALRSRGPTKLVSRVSNMDGSDGPYSFVLEAKRIAMYFKDPSSSVTLLYDTLLDTDQGPYSQVAFDSVPETAAGLAYEFGLETKVGNTSNGLQILGLTKYNSTTSYLRLGTDGNLRINTLYDKASWRLWEVTFTLFSRDSLQSECSLPRKCGSFGLCEEDQCVACPSPKGLLGWSSGCAPPPKLGPCNGRSKVDYYKVVGVEHFMSRFSEGDGPMKVGDCRDKCSKDCKCVGFFYREESSKCLLAPMLGTLTKVSNSSHVGFIKVSK</sequence>
<organism evidence="6 7">
    <name type="scientific">Cinnamomum micranthum f. kanehirae</name>
    <dbReference type="NCBI Taxonomy" id="337451"/>
    <lineage>
        <taxon>Eukaryota</taxon>
        <taxon>Viridiplantae</taxon>
        <taxon>Streptophyta</taxon>
        <taxon>Embryophyta</taxon>
        <taxon>Tracheophyta</taxon>
        <taxon>Spermatophyta</taxon>
        <taxon>Magnoliopsida</taxon>
        <taxon>Magnoliidae</taxon>
        <taxon>Laurales</taxon>
        <taxon>Lauraceae</taxon>
        <taxon>Cinnamomum</taxon>
    </lineage>
</organism>
<dbReference type="CDD" id="cd01098">
    <property type="entry name" value="PAN_AP_plant"/>
    <property type="match status" value="1"/>
</dbReference>